<evidence type="ECO:0000256" key="6">
    <source>
        <dbReference type="PIRNR" id="PIRNR018267"/>
    </source>
</evidence>
<comment type="caution">
    <text evidence="7">The sequence shown here is derived from an EMBL/GenBank/DDBJ whole genome shotgun (WGS) entry which is preliminary data.</text>
</comment>
<protein>
    <recommendedName>
        <fullName evidence="6">Very short patch repair endonuclease</fullName>
        <ecNumber evidence="6">3.1.-.-</ecNumber>
    </recommendedName>
</protein>
<dbReference type="Gene3D" id="3.40.960.10">
    <property type="entry name" value="VSR Endonuclease"/>
    <property type="match status" value="1"/>
</dbReference>
<dbReference type="InterPro" id="IPR004603">
    <property type="entry name" value="DNA_mismatch_endonuc_vsr"/>
</dbReference>
<evidence type="ECO:0000256" key="3">
    <source>
        <dbReference type="ARBA" id="ARBA00022763"/>
    </source>
</evidence>
<keyword evidence="5 6" id="KW-0234">DNA repair</keyword>
<dbReference type="Pfam" id="PF03852">
    <property type="entry name" value="Vsr"/>
    <property type="match status" value="1"/>
</dbReference>
<keyword evidence="1 6" id="KW-0540">Nuclease</keyword>
<reference evidence="8" key="1">
    <citation type="submission" date="2023-07" db="EMBL/GenBank/DDBJ databases">
        <title>Defluviimonas sediminis sp. nov., isolated from mangrove sediment.</title>
        <authorList>
            <person name="Liu L."/>
            <person name="Li J."/>
            <person name="Huang Y."/>
            <person name="Pan J."/>
            <person name="Li M."/>
        </authorList>
    </citation>
    <scope>NUCLEOTIDE SEQUENCE [LARGE SCALE GENOMIC DNA]</scope>
    <source>
        <strain evidence="8">FT324</strain>
    </source>
</reference>
<evidence type="ECO:0000256" key="2">
    <source>
        <dbReference type="ARBA" id="ARBA00022759"/>
    </source>
</evidence>
<comment type="function">
    <text evidence="6">May nick specific sequences that contain T:G mispairs resulting from m5C-deamination.</text>
</comment>
<evidence type="ECO:0000256" key="5">
    <source>
        <dbReference type="ARBA" id="ARBA00023204"/>
    </source>
</evidence>
<dbReference type="GO" id="GO:0004519">
    <property type="term" value="F:endonuclease activity"/>
    <property type="evidence" value="ECO:0007669"/>
    <property type="project" value="UniProtKB-KW"/>
</dbReference>
<dbReference type="InterPro" id="IPR011335">
    <property type="entry name" value="Restrct_endonuc-II-like"/>
</dbReference>
<evidence type="ECO:0000256" key="1">
    <source>
        <dbReference type="ARBA" id="ARBA00022722"/>
    </source>
</evidence>
<keyword evidence="8" id="KW-1185">Reference proteome</keyword>
<dbReference type="EC" id="3.1.-.-" evidence="6"/>
<dbReference type="NCBIfam" id="TIGR00632">
    <property type="entry name" value="vsr"/>
    <property type="match status" value="1"/>
</dbReference>
<dbReference type="RefSeq" id="WP_261493358.1">
    <property type="nucleotide sequence ID" value="NZ_JAOCQF010000001.1"/>
</dbReference>
<name>A0ABT2NG67_9RHOB</name>
<keyword evidence="3 6" id="KW-0227">DNA damage</keyword>
<gene>
    <name evidence="7" type="primary">vsr</name>
    <name evidence="7" type="ORF">N5I32_00095</name>
</gene>
<dbReference type="PIRSF" id="PIRSF018267">
    <property type="entry name" value="VSR_endonuc"/>
    <property type="match status" value="1"/>
</dbReference>
<evidence type="ECO:0000256" key="4">
    <source>
        <dbReference type="ARBA" id="ARBA00022801"/>
    </source>
</evidence>
<keyword evidence="2 6" id="KW-0255">Endonuclease</keyword>
<comment type="similarity">
    <text evidence="6">Belongs to the vsr family.</text>
</comment>
<dbReference type="EMBL" id="JAOCQF010000001">
    <property type="protein sequence ID" value="MCT8327907.1"/>
    <property type="molecule type" value="Genomic_DNA"/>
</dbReference>
<organism evidence="7 8">
    <name type="scientific">Albidovulum sediminis</name>
    <dbReference type="NCBI Taxonomy" id="3066345"/>
    <lineage>
        <taxon>Bacteria</taxon>
        <taxon>Pseudomonadati</taxon>
        <taxon>Pseudomonadota</taxon>
        <taxon>Alphaproteobacteria</taxon>
        <taxon>Rhodobacterales</taxon>
        <taxon>Paracoccaceae</taxon>
        <taxon>Albidovulum</taxon>
    </lineage>
</organism>
<proteinExistence type="inferred from homology"/>
<dbReference type="CDD" id="cd00221">
    <property type="entry name" value="Vsr"/>
    <property type="match status" value="1"/>
</dbReference>
<dbReference type="SUPFAM" id="SSF52980">
    <property type="entry name" value="Restriction endonuclease-like"/>
    <property type="match status" value="1"/>
</dbReference>
<evidence type="ECO:0000313" key="7">
    <source>
        <dbReference type="EMBL" id="MCT8327907.1"/>
    </source>
</evidence>
<evidence type="ECO:0000313" key="8">
    <source>
        <dbReference type="Proteomes" id="UP001205601"/>
    </source>
</evidence>
<keyword evidence="4 6" id="KW-0378">Hydrolase</keyword>
<sequence>MADVVDPATRSRMMAGIRGRNTTPEILLRRRLHREGFRFRLHGVGLPGRPDIVLPGRRIAILVHGCYWHRHQGCHWCTTPASNMNFWEAKFARNRERDAEVMAVLRETGWRIATVWECGLRSASIDETVRSLVDWIRSDSPIFESGVVRTRRASDQDEIFL</sequence>
<accession>A0ABT2NG67</accession>
<dbReference type="Proteomes" id="UP001205601">
    <property type="component" value="Unassembled WGS sequence"/>
</dbReference>